<keyword evidence="2" id="KW-1185">Reference proteome</keyword>
<evidence type="ECO:0000313" key="2">
    <source>
        <dbReference type="Proteomes" id="UP001060085"/>
    </source>
</evidence>
<proteinExistence type="predicted"/>
<name>A0ACC0BMV2_CATRO</name>
<accession>A0ACC0BMV2</accession>
<gene>
    <name evidence="1" type="ORF">M9H77_14278</name>
</gene>
<comment type="caution">
    <text evidence="1">The sequence shown here is derived from an EMBL/GenBank/DDBJ whole genome shotgun (WGS) entry which is preliminary data.</text>
</comment>
<organism evidence="1 2">
    <name type="scientific">Catharanthus roseus</name>
    <name type="common">Madagascar periwinkle</name>
    <name type="synonym">Vinca rosea</name>
    <dbReference type="NCBI Taxonomy" id="4058"/>
    <lineage>
        <taxon>Eukaryota</taxon>
        <taxon>Viridiplantae</taxon>
        <taxon>Streptophyta</taxon>
        <taxon>Embryophyta</taxon>
        <taxon>Tracheophyta</taxon>
        <taxon>Spermatophyta</taxon>
        <taxon>Magnoliopsida</taxon>
        <taxon>eudicotyledons</taxon>
        <taxon>Gunneridae</taxon>
        <taxon>Pentapetalae</taxon>
        <taxon>asterids</taxon>
        <taxon>lamiids</taxon>
        <taxon>Gentianales</taxon>
        <taxon>Apocynaceae</taxon>
        <taxon>Rauvolfioideae</taxon>
        <taxon>Vinceae</taxon>
        <taxon>Catharanthinae</taxon>
        <taxon>Catharanthus</taxon>
    </lineage>
</organism>
<dbReference type="EMBL" id="CM044703">
    <property type="protein sequence ID" value="KAI5673914.1"/>
    <property type="molecule type" value="Genomic_DNA"/>
</dbReference>
<protein>
    <submittedName>
        <fullName evidence="1">Uncharacterized protein</fullName>
    </submittedName>
</protein>
<dbReference type="Proteomes" id="UP001060085">
    <property type="component" value="Linkage Group LG03"/>
</dbReference>
<reference evidence="2" key="1">
    <citation type="journal article" date="2023" name="Nat. Plants">
        <title>Single-cell RNA sequencing provides a high-resolution roadmap for understanding the multicellular compartmentation of specialized metabolism.</title>
        <authorList>
            <person name="Sun S."/>
            <person name="Shen X."/>
            <person name="Li Y."/>
            <person name="Li Y."/>
            <person name="Wang S."/>
            <person name="Li R."/>
            <person name="Zhang H."/>
            <person name="Shen G."/>
            <person name="Guo B."/>
            <person name="Wei J."/>
            <person name="Xu J."/>
            <person name="St-Pierre B."/>
            <person name="Chen S."/>
            <person name="Sun C."/>
        </authorList>
    </citation>
    <scope>NUCLEOTIDE SEQUENCE [LARGE SCALE GENOMIC DNA]</scope>
</reference>
<evidence type="ECO:0000313" key="1">
    <source>
        <dbReference type="EMBL" id="KAI5673914.1"/>
    </source>
</evidence>
<sequence length="299" mass="34003">MAPVDTNEPAAEDIISESSSEPRANNILHHKEIISNQVDDMVSGLDQSQARIHNDFDCLAGENHIVALESESRQSEIKQNQDPHYELHQHTMVSEPQTLPQRLPAMIESGFQPREVVDQNKLHGINLELHETPVITQTHYVPSENQHMEPKNEIRRPDHERNENSVNMEVQLHPGSKNHGIQEDFLPCNSHFLHCELVSPSVEFLTEKPNTPKNDMENAIQLQPDARNSENNKLVDSQTTERRAREAMPFDMEIAAEETTWHGRPQNQVPGFTAELNLVPENDINRTETENNPGGLPEF</sequence>